<dbReference type="AlphaFoldDB" id="A0A0W0RJ76"/>
<keyword evidence="3" id="KW-1185">Reference proteome</keyword>
<dbReference type="PANTHER" id="PTHR42194">
    <property type="entry name" value="UPF0276 PROTEIN HI_1600"/>
    <property type="match status" value="1"/>
</dbReference>
<dbReference type="PATRIC" id="fig|447.4.peg.2848"/>
<dbReference type="SUPFAM" id="SSF51658">
    <property type="entry name" value="Xylose isomerase-like"/>
    <property type="match status" value="1"/>
</dbReference>
<dbReference type="Gene3D" id="3.20.20.150">
    <property type="entry name" value="Divalent-metal-dependent TIM barrel enzymes"/>
    <property type="match status" value="1"/>
</dbReference>
<accession>A0A0W0RJ76</accession>
<proteinExistence type="inferred from homology"/>
<dbReference type="InterPro" id="IPR007801">
    <property type="entry name" value="MbnB/TglH/ChrH"/>
</dbReference>
<comment type="similarity">
    <text evidence="1">Belongs to the UPF0276 family.</text>
</comment>
<dbReference type="InterPro" id="IPR036237">
    <property type="entry name" value="Xyl_isomerase-like_sf"/>
</dbReference>
<evidence type="ECO:0000313" key="2">
    <source>
        <dbReference type="EMBL" id="KTC71102.1"/>
    </source>
</evidence>
<dbReference type="PANTHER" id="PTHR42194:SF1">
    <property type="entry name" value="UPF0276 PROTEIN HI_1600"/>
    <property type="match status" value="1"/>
</dbReference>
<dbReference type="NCBIfam" id="NF003818">
    <property type="entry name" value="PRK05409.1"/>
    <property type="match status" value="1"/>
</dbReference>
<sequence>MPGFISFPGLNMDIPQYKTIEKMPFLGFGLGLRPDYYEEILEQKPNLDWFEVLTENYMVSGGKPLYYLDQIRAHYPIVMHGVSLSLGSTDPLDRDYLNQLKALVARVEPVWVSDHLCWTGVNGINAHDLLPVPYTRETITHIASRIQQVQDFLGRPILIENVSSYLTYKQSEMTEWEFIQEIVKQAGCYILLDINNIYVSSVNHQFNPMDYIMAMPAERVAQIHLAGHSNHGDYIIDTHDAPVIQPVWNLYAAALQRLGPISSMIERDDNMPPFAELLAEINQARRIAESILVEEVLV</sequence>
<dbReference type="STRING" id="447.Lboz_2679"/>
<evidence type="ECO:0000256" key="1">
    <source>
        <dbReference type="HAMAP-Rule" id="MF_00697"/>
    </source>
</evidence>
<reference evidence="2 3" key="1">
    <citation type="submission" date="2015-11" db="EMBL/GenBank/DDBJ databases">
        <title>Genomic analysis of 38 Legionella species identifies large and diverse effector repertoires.</title>
        <authorList>
            <person name="Burstein D."/>
            <person name="Amaro F."/>
            <person name="Zusman T."/>
            <person name="Lifshitz Z."/>
            <person name="Cohen O."/>
            <person name="Gilbert J.A."/>
            <person name="Pupko T."/>
            <person name="Shuman H.A."/>
            <person name="Segal G."/>
        </authorList>
    </citation>
    <scope>NUCLEOTIDE SEQUENCE [LARGE SCALE GENOMIC DNA]</scope>
    <source>
        <strain evidence="2 3">WIGA</strain>
    </source>
</reference>
<dbReference type="EMBL" id="LNXU01000032">
    <property type="protein sequence ID" value="KTC71102.1"/>
    <property type="molecule type" value="Genomic_DNA"/>
</dbReference>
<comment type="caution">
    <text evidence="2">The sequence shown here is derived from an EMBL/GenBank/DDBJ whole genome shotgun (WGS) entry which is preliminary data.</text>
</comment>
<dbReference type="Proteomes" id="UP000054695">
    <property type="component" value="Unassembled WGS sequence"/>
</dbReference>
<organism evidence="2 3">
    <name type="scientific">Legionella bozemanae</name>
    <name type="common">Fluoribacter bozemanae</name>
    <dbReference type="NCBI Taxonomy" id="447"/>
    <lineage>
        <taxon>Bacteria</taxon>
        <taxon>Pseudomonadati</taxon>
        <taxon>Pseudomonadota</taxon>
        <taxon>Gammaproteobacteria</taxon>
        <taxon>Legionellales</taxon>
        <taxon>Legionellaceae</taxon>
        <taxon>Legionella</taxon>
    </lineage>
</organism>
<dbReference type="Pfam" id="PF05114">
    <property type="entry name" value="MbnB_TglH_ChrH"/>
    <property type="match status" value="1"/>
</dbReference>
<evidence type="ECO:0000313" key="3">
    <source>
        <dbReference type="Proteomes" id="UP000054695"/>
    </source>
</evidence>
<protein>
    <recommendedName>
        <fullName evidence="1">UPF0276 protein Lboz_2679</fullName>
    </recommendedName>
</protein>
<gene>
    <name evidence="2" type="ORF">Lboz_2679</name>
</gene>
<name>A0A0W0RJ76_LEGBO</name>
<dbReference type="HAMAP" id="MF_00697">
    <property type="entry name" value="UPF0276"/>
    <property type="match status" value="1"/>
</dbReference>